<dbReference type="Gene3D" id="3.50.50.60">
    <property type="entry name" value="FAD/NAD(P)-binding domain"/>
    <property type="match status" value="1"/>
</dbReference>
<dbReference type="AlphaFoldDB" id="A0A7H0HMQ0"/>
<accession>A0A7H0HMQ0</accession>
<reference evidence="3 4" key="1">
    <citation type="submission" date="2020-08" db="EMBL/GenBank/DDBJ databases">
        <title>A novel species.</title>
        <authorList>
            <person name="Gao J."/>
        </authorList>
    </citation>
    <scope>NUCLEOTIDE SEQUENCE [LARGE SCALE GENOMIC DNA]</scope>
    <source>
        <strain evidence="3 4">CRPJ-33</strain>
    </source>
</reference>
<dbReference type="KEGG" id="sgj:IAG43_02020"/>
<keyword evidence="3" id="KW-0503">Monooxygenase</keyword>
<proteinExistence type="predicted"/>
<dbReference type="PANTHER" id="PTHR43422">
    <property type="entry name" value="THIAMINE THIAZOLE SYNTHASE"/>
    <property type="match status" value="1"/>
</dbReference>
<evidence type="ECO:0000256" key="1">
    <source>
        <dbReference type="SAM" id="MobiDB-lite"/>
    </source>
</evidence>
<gene>
    <name evidence="3" type="ORF">IAG43_02020</name>
</gene>
<feature type="domain" description="FAD-binding" evidence="2">
    <location>
        <begin position="19"/>
        <end position="360"/>
    </location>
</feature>
<protein>
    <submittedName>
        <fullName evidence="3">FAD-dependent monooxygenase</fullName>
    </submittedName>
</protein>
<evidence type="ECO:0000259" key="2">
    <source>
        <dbReference type="Pfam" id="PF01494"/>
    </source>
</evidence>
<dbReference type="PANTHER" id="PTHR43422:SF3">
    <property type="entry name" value="THIAMINE THIAZOLE SYNTHASE"/>
    <property type="match status" value="1"/>
</dbReference>
<evidence type="ECO:0000313" key="3">
    <source>
        <dbReference type="EMBL" id="QNP61816.1"/>
    </source>
</evidence>
<sequence>MDDALGRGSSRQGAGRRHAVVVGGSLAGLLAAHVLAEHADRVTVVERDRIADEPGTRPGVPQGRHVHVLLEGGQVALDALLPGFMAELGAAGAPRLGMPSDMVQWQGGRWFRRTDATTHIYTGSRGQVEHLVRRRVLANPLITVVASTEAVGLAGDARRVRGVLVRERGAGADAAPRTLEADLVVDASGRGTRADRWLAEIGAEPPREETIDTGLAYASRLYRNRSDHLGSEALGYYVYPSADQVYSGGVLPLEDGRHLVILAGLRGDEPPTDEEGFTAYAARFPHPFIHEWMKEAVPESAPFGFRRTSNVRRRYDRPGRRPAGFLATGDALCTFNPIYGQGMAVAALSAVALRDALADPRRTPTTRRVQHALFDASRQAWDISAGADRAMPGAVGSAVATRAVDRPAGWYLGRVQQRYPGDPVIGPAFRSVLTLTAPVSALFAPKVVRAALFGPVAATPSGPPLRRETAAERTVPAR</sequence>
<evidence type="ECO:0000313" key="4">
    <source>
        <dbReference type="Proteomes" id="UP000516230"/>
    </source>
</evidence>
<dbReference type="RefSeq" id="WP_187739020.1">
    <property type="nucleotide sequence ID" value="NZ_CP060825.1"/>
</dbReference>
<dbReference type="EMBL" id="CP060825">
    <property type="protein sequence ID" value="QNP61816.1"/>
    <property type="molecule type" value="Genomic_DNA"/>
</dbReference>
<keyword evidence="4" id="KW-1185">Reference proteome</keyword>
<dbReference type="Pfam" id="PF01494">
    <property type="entry name" value="FAD_binding_3"/>
    <property type="match status" value="1"/>
</dbReference>
<dbReference type="InterPro" id="IPR036188">
    <property type="entry name" value="FAD/NAD-bd_sf"/>
</dbReference>
<keyword evidence="3" id="KW-0560">Oxidoreductase</keyword>
<dbReference type="GO" id="GO:0004497">
    <property type="term" value="F:monooxygenase activity"/>
    <property type="evidence" value="ECO:0007669"/>
    <property type="project" value="UniProtKB-KW"/>
</dbReference>
<organism evidence="3 4">
    <name type="scientific">Streptomyces genisteinicus</name>
    <dbReference type="NCBI Taxonomy" id="2768068"/>
    <lineage>
        <taxon>Bacteria</taxon>
        <taxon>Bacillati</taxon>
        <taxon>Actinomycetota</taxon>
        <taxon>Actinomycetes</taxon>
        <taxon>Kitasatosporales</taxon>
        <taxon>Streptomycetaceae</taxon>
        <taxon>Streptomyces</taxon>
    </lineage>
</organism>
<feature type="region of interest" description="Disordered" evidence="1">
    <location>
        <begin position="458"/>
        <end position="478"/>
    </location>
</feature>
<dbReference type="GO" id="GO:0071949">
    <property type="term" value="F:FAD binding"/>
    <property type="evidence" value="ECO:0007669"/>
    <property type="project" value="InterPro"/>
</dbReference>
<dbReference type="InterPro" id="IPR002938">
    <property type="entry name" value="FAD-bd"/>
</dbReference>
<dbReference type="SUPFAM" id="SSF51905">
    <property type="entry name" value="FAD/NAD(P)-binding domain"/>
    <property type="match status" value="1"/>
</dbReference>
<name>A0A7H0HMQ0_9ACTN</name>
<dbReference type="Proteomes" id="UP000516230">
    <property type="component" value="Chromosome"/>
</dbReference>